<dbReference type="PROSITE" id="PS50887">
    <property type="entry name" value="GGDEF"/>
    <property type="match status" value="1"/>
</dbReference>
<evidence type="ECO:0000259" key="2">
    <source>
        <dbReference type="PROSITE" id="PS50113"/>
    </source>
</evidence>
<dbReference type="EMBL" id="WIVE01000041">
    <property type="protein sequence ID" value="MQX37403.1"/>
    <property type="molecule type" value="Genomic_DNA"/>
</dbReference>
<feature type="domain" description="PAC" evidence="2">
    <location>
        <begin position="588"/>
        <end position="638"/>
    </location>
</feature>
<feature type="domain" description="PAC" evidence="2">
    <location>
        <begin position="347"/>
        <end position="397"/>
    </location>
</feature>
<dbReference type="SUPFAM" id="SSF55073">
    <property type="entry name" value="Nucleotide cyclase"/>
    <property type="match status" value="1"/>
</dbReference>
<sequence length="798" mass="86777">MDQYSHVPPDSPGSGRQGAAFWSPASVLTAALRTFSTPVSIKDAAGTIRMVNEAMTRLLGRLAAEVEGRTARDVFPADIASVLEQDDRTVLIGGRTVTRDQLLPTRRGLVWVEVRKDPIIEDGVCVGVLTAMREISDHMEDLHRLRRSTGLLDRFFSQSLYAVACLDRRLTAVRVNEAYARLTGHDAADFIDRALFEVAPDDELEAICRRVLATGAPFRADARPVPTIRGDGAGSTFWDVSIQPIRDAAGVIDGLTVTLVDVTERKAAEAALHQSEHDKALILASISDMVAFFEHDDLRMTWTNVAAGGSVGTDKDALCGRPCHAVWGERDGPCPGCPVLEAFRTGQPADSEQTTPDGRVWSIRAFPVQDEAGGLKGVVEVGRDITDRKQADAALQRSLENLNAFFSLSRDLLAVVDADGRIVEANQTLLDRLGWTRAALIGQPMAVLRPADRQAEADTDLRDMQAGRVEILTHPLATSAGRPVQAETRIARGTWNGAPVLFTASRDLSALALSEEKFKKAFTNNATLMAITDPETGRFVEANEALLHVIGQRREAVIGRTSVELGLFPTQTIRNAMTREAARPGAQGPVEFRFTRPDGRPFIGEMTGHLITSGETPYMLTMVTDVTRQRELMAELEHRATHDGLTGLRNRQQGNRDLDQEAARAERMGTPLALVMIDVDHFKTVNDTLGHPGGDQVLREVSRRLKDRLREIDRLARWGGEEFVAILPGTDAAGALHLAETLRAAMAEATLDGIAPVTISLGVAVHRPGQSVAEWVTRADAALYAAKAAGRNCVRMAD</sequence>
<dbReference type="SUPFAM" id="SSF55785">
    <property type="entry name" value="PYP-like sensor domain (PAS domain)"/>
    <property type="match status" value="5"/>
</dbReference>
<dbReference type="AlphaFoldDB" id="A0A7X2D401"/>
<dbReference type="PANTHER" id="PTHR44757:SF2">
    <property type="entry name" value="BIOFILM ARCHITECTURE MAINTENANCE PROTEIN MBAA"/>
    <property type="match status" value="1"/>
</dbReference>
<dbReference type="CDD" id="cd01949">
    <property type="entry name" value="GGDEF"/>
    <property type="match status" value="1"/>
</dbReference>
<dbReference type="OrthoDB" id="7333362at2"/>
<dbReference type="Pfam" id="PF00990">
    <property type="entry name" value="GGDEF"/>
    <property type="match status" value="1"/>
</dbReference>
<feature type="domain" description="PAS" evidence="1">
    <location>
        <begin position="24"/>
        <end position="88"/>
    </location>
</feature>
<dbReference type="CDD" id="cd00130">
    <property type="entry name" value="PAS"/>
    <property type="match status" value="4"/>
</dbReference>
<dbReference type="NCBIfam" id="TIGR00254">
    <property type="entry name" value="GGDEF"/>
    <property type="match status" value="1"/>
</dbReference>
<dbReference type="InterPro" id="IPR052155">
    <property type="entry name" value="Biofilm_reg_signaling"/>
</dbReference>
<dbReference type="Pfam" id="PF13426">
    <property type="entry name" value="PAS_9"/>
    <property type="match status" value="1"/>
</dbReference>
<dbReference type="InterPro" id="IPR000700">
    <property type="entry name" value="PAS-assoc_C"/>
</dbReference>
<dbReference type="InterPro" id="IPR043128">
    <property type="entry name" value="Rev_trsase/Diguanyl_cyclase"/>
</dbReference>
<dbReference type="PROSITE" id="PS50113">
    <property type="entry name" value="PAC"/>
    <property type="match status" value="3"/>
</dbReference>
<dbReference type="InterPro" id="IPR001610">
    <property type="entry name" value="PAC"/>
</dbReference>
<name>A0A7X2D401_9PROT</name>
<protein>
    <submittedName>
        <fullName evidence="4">PAS domain-containing protein</fullName>
    </submittedName>
</protein>
<comment type="caution">
    <text evidence="4">The sequence shown here is derived from an EMBL/GenBank/DDBJ whole genome shotgun (WGS) entry which is preliminary data.</text>
</comment>
<dbReference type="InterPro" id="IPR029787">
    <property type="entry name" value="Nucleotide_cyclase"/>
</dbReference>
<dbReference type="InterPro" id="IPR000014">
    <property type="entry name" value="PAS"/>
</dbReference>
<evidence type="ECO:0000313" key="5">
    <source>
        <dbReference type="Proteomes" id="UP000434582"/>
    </source>
</evidence>
<evidence type="ECO:0000259" key="1">
    <source>
        <dbReference type="PROSITE" id="PS50112"/>
    </source>
</evidence>
<dbReference type="SMART" id="SM00086">
    <property type="entry name" value="PAC"/>
    <property type="match status" value="3"/>
</dbReference>
<dbReference type="PANTHER" id="PTHR44757">
    <property type="entry name" value="DIGUANYLATE CYCLASE DGCP"/>
    <property type="match status" value="1"/>
</dbReference>
<feature type="domain" description="PAS" evidence="1">
    <location>
        <begin position="514"/>
        <end position="563"/>
    </location>
</feature>
<feature type="domain" description="GGDEF" evidence="3">
    <location>
        <begin position="670"/>
        <end position="798"/>
    </location>
</feature>
<dbReference type="Gene3D" id="3.30.70.270">
    <property type="match status" value="1"/>
</dbReference>
<keyword evidence="5" id="KW-1185">Reference proteome</keyword>
<organism evidence="4 5">
    <name type="scientific">Roseospira navarrensis</name>
    <dbReference type="NCBI Taxonomy" id="140058"/>
    <lineage>
        <taxon>Bacteria</taxon>
        <taxon>Pseudomonadati</taxon>
        <taxon>Pseudomonadota</taxon>
        <taxon>Alphaproteobacteria</taxon>
        <taxon>Rhodospirillales</taxon>
        <taxon>Rhodospirillaceae</taxon>
        <taxon>Roseospira</taxon>
    </lineage>
</organism>
<dbReference type="NCBIfam" id="TIGR00229">
    <property type="entry name" value="sensory_box"/>
    <property type="match status" value="4"/>
</dbReference>
<feature type="domain" description="PAC" evidence="2">
    <location>
        <begin position="221"/>
        <end position="274"/>
    </location>
</feature>
<dbReference type="GO" id="GO:0003824">
    <property type="term" value="F:catalytic activity"/>
    <property type="evidence" value="ECO:0007669"/>
    <property type="project" value="UniProtKB-ARBA"/>
</dbReference>
<dbReference type="RefSeq" id="WP_153344846.1">
    <property type="nucleotide sequence ID" value="NZ_WIVE01000041.1"/>
</dbReference>
<accession>A0A7X2D401</accession>
<reference evidence="4 5" key="1">
    <citation type="submission" date="2019-10" db="EMBL/GenBank/DDBJ databases">
        <title>Draft whole-genome sequence of the purple nonsulfur photosynthetic bacterium Roseospira navarrensis DSM 15114.</title>
        <authorList>
            <person name="Kyndt J.A."/>
            <person name="Meyer T.E."/>
        </authorList>
    </citation>
    <scope>NUCLEOTIDE SEQUENCE [LARGE SCALE GENOMIC DNA]</scope>
    <source>
        <strain evidence="4 5">DSM 15114</strain>
    </source>
</reference>
<gene>
    <name evidence="4" type="ORF">GHC57_12825</name>
</gene>
<dbReference type="Gene3D" id="3.30.450.20">
    <property type="entry name" value="PAS domain"/>
    <property type="match status" value="5"/>
</dbReference>
<dbReference type="InterPro" id="IPR000160">
    <property type="entry name" value="GGDEF_dom"/>
</dbReference>
<dbReference type="SMART" id="SM00267">
    <property type="entry name" value="GGDEF"/>
    <property type="match status" value="1"/>
</dbReference>
<feature type="domain" description="PAS" evidence="1">
    <location>
        <begin position="398"/>
        <end position="468"/>
    </location>
</feature>
<dbReference type="Proteomes" id="UP000434582">
    <property type="component" value="Unassembled WGS sequence"/>
</dbReference>
<evidence type="ECO:0000259" key="3">
    <source>
        <dbReference type="PROSITE" id="PS50887"/>
    </source>
</evidence>
<dbReference type="PROSITE" id="PS50112">
    <property type="entry name" value="PAS"/>
    <property type="match status" value="3"/>
</dbReference>
<proteinExistence type="predicted"/>
<dbReference type="InterPro" id="IPR035965">
    <property type="entry name" value="PAS-like_dom_sf"/>
</dbReference>
<evidence type="ECO:0000313" key="4">
    <source>
        <dbReference type="EMBL" id="MQX37403.1"/>
    </source>
</evidence>
<dbReference type="FunFam" id="3.30.70.270:FF:000001">
    <property type="entry name" value="Diguanylate cyclase domain protein"/>
    <property type="match status" value="1"/>
</dbReference>
<dbReference type="SMART" id="SM00091">
    <property type="entry name" value="PAS"/>
    <property type="match status" value="5"/>
</dbReference>
<dbReference type="InterPro" id="IPR013656">
    <property type="entry name" value="PAS_4"/>
</dbReference>
<dbReference type="Pfam" id="PF08448">
    <property type="entry name" value="PAS_4"/>
    <property type="match status" value="4"/>
</dbReference>